<feature type="non-terminal residue" evidence="2">
    <location>
        <position position="1"/>
    </location>
</feature>
<evidence type="ECO:0000313" key="3">
    <source>
        <dbReference type="Proteomes" id="UP000054047"/>
    </source>
</evidence>
<dbReference type="OrthoDB" id="5419315at2759"/>
<proteinExistence type="predicted"/>
<accession>A0A0C2FH87</accession>
<protein>
    <submittedName>
        <fullName evidence="2">Uncharacterized protein</fullName>
    </submittedName>
</protein>
<keyword evidence="3" id="KW-1185">Reference proteome</keyword>
<sequence length="69" mass="7385">VRNVASIASQEPAGPSMKTSVPGPASKAIKEKMDPVHSQYSVSVIQRKQSHGIEMIHLEKCSLNNNGVS</sequence>
<dbReference type="EMBL" id="KN764452">
    <property type="protein sequence ID" value="KIH47925.1"/>
    <property type="molecule type" value="Genomic_DNA"/>
</dbReference>
<feature type="region of interest" description="Disordered" evidence="1">
    <location>
        <begin position="1"/>
        <end position="25"/>
    </location>
</feature>
<evidence type="ECO:0000313" key="2">
    <source>
        <dbReference type="EMBL" id="KIH47925.1"/>
    </source>
</evidence>
<dbReference type="AlphaFoldDB" id="A0A0C2FH87"/>
<evidence type="ECO:0000256" key="1">
    <source>
        <dbReference type="SAM" id="MobiDB-lite"/>
    </source>
</evidence>
<reference evidence="2 3" key="1">
    <citation type="submission" date="2013-12" db="EMBL/GenBank/DDBJ databases">
        <title>Draft genome of the parsitic nematode Ancylostoma duodenale.</title>
        <authorList>
            <person name="Mitreva M."/>
        </authorList>
    </citation>
    <scope>NUCLEOTIDE SEQUENCE [LARGE SCALE GENOMIC DNA]</scope>
    <source>
        <strain evidence="2 3">Zhejiang</strain>
    </source>
</reference>
<organism evidence="2 3">
    <name type="scientific">Ancylostoma duodenale</name>
    <dbReference type="NCBI Taxonomy" id="51022"/>
    <lineage>
        <taxon>Eukaryota</taxon>
        <taxon>Metazoa</taxon>
        <taxon>Ecdysozoa</taxon>
        <taxon>Nematoda</taxon>
        <taxon>Chromadorea</taxon>
        <taxon>Rhabditida</taxon>
        <taxon>Rhabditina</taxon>
        <taxon>Rhabditomorpha</taxon>
        <taxon>Strongyloidea</taxon>
        <taxon>Ancylostomatidae</taxon>
        <taxon>Ancylostomatinae</taxon>
        <taxon>Ancylostoma</taxon>
    </lineage>
</organism>
<dbReference type="Proteomes" id="UP000054047">
    <property type="component" value="Unassembled WGS sequence"/>
</dbReference>
<gene>
    <name evidence="2" type="ORF">ANCDUO_22010</name>
</gene>
<name>A0A0C2FH87_9BILA</name>